<organism evidence="1 2">
    <name type="scientific">Lacrimispora defluvii</name>
    <dbReference type="NCBI Taxonomy" id="2719233"/>
    <lineage>
        <taxon>Bacteria</taxon>
        <taxon>Bacillati</taxon>
        <taxon>Bacillota</taxon>
        <taxon>Clostridia</taxon>
        <taxon>Lachnospirales</taxon>
        <taxon>Lachnospiraceae</taxon>
        <taxon>Lacrimispora</taxon>
    </lineage>
</organism>
<gene>
    <name evidence="1" type="ORF">G9470_02755</name>
</gene>
<keyword evidence="2" id="KW-1185">Reference proteome</keyword>
<evidence type="ECO:0000313" key="1">
    <source>
        <dbReference type="EMBL" id="NNJ28722.1"/>
    </source>
</evidence>
<proteinExistence type="predicted"/>
<dbReference type="RefSeq" id="WP_170820071.1">
    <property type="nucleotide sequence ID" value="NZ_JAAOXG010000003.1"/>
</dbReference>
<dbReference type="EMBL" id="JAAOXG010000003">
    <property type="protein sequence ID" value="NNJ28722.1"/>
    <property type="molecule type" value="Genomic_DNA"/>
</dbReference>
<name>A0ABX1VK97_9FIRM</name>
<protein>
    <submittedName>
        <fullName evidence="1">Uncharacterized protein</fullName>
    </submittedName>
</protein>
<sequence>MTTFEKELRKLFDHDTVFTDARFVGRTCYGRISDNLRVRAEFVTLGYADKYEALKVSLINRNEGVVDSALLRFQEVLGRKPVANNPNFKDGITPHLWVYQGKLEWYAYQPTPADFEKLTDVVDNYLEVFREPIQAVSNSMTQIMA</sequence>
<reference evidence="1 2" key="1">
    <citation type="submission" date="2020-03" db="EMBL/GenBank/DDBJ databases">
        <title>Genome Sequence of industrial isolate, B5A.</title>
        <authorList>
            <person name="Sharma S."/>
            <person name="Patil P.B."/>
            <person name="Korpole S."/>
        </authorList>
    </citation>
    <scope>NUCLEOTIDE SEQUENCE [LARGE SCALE GENOMIC DNA]</scope>
    <source>
        <strain evidence="1 2">PI-S10-B5A</strain>
    </source>
</reference>
<dbReference type="Proteomes" id="UP000539052">
    <property type="component" value="Unassembled WGS sequence"/>
</dbReference>
<evidence type="ECO:0000313" key="2">
    <source>
        <dbReference type="Proteomes" id="UP000539052"/>
    </source>
</evidence>
<comment type="caution">
    <text evidence="1">The sequence shown here is derived from an EMBL/GenBank/DDBJ whole genome shotgun (WGS) entry which is preliminary data.</text>
</comment>
<accession>A0ABX1VK97</accession>